<proteinExistence type="predicted"/>
<accession>A0A1X2GFG3</accession>
<comment type="caution">
    <text evidence="3">The sequence shown here is derived from an EMBL/GenBank/DDBJ whole genome shotgun (WGS) entry which is preliminary data.</text>
</comment>
<dbReference type="AlphaFoldDB" id="A0A1X2GFG3"/>
<feature type="chain" id="PRO_5012078025" evidence="2">
    <location>
        <begin position="24"/>
        <end position="341"/>
    </location>
</feature>
<feature type="signal peptide" evidence="2">
    <location>
        <begin position="1"/>
        <end position="23"/>
    </location>
</feature>
<evidence type="ECO:0000256" key="1">
    <source>
        <dbReference type="SAM" id="MobiDB-lite"/>
    </source>
</evidence>
<reference evidence="3 4" key="1">
    <citation type="submission" date="2016-07" db="EMBL/GenBank/DDBJ databases">
        <title>Pervasive Adenine N6-methylation of Active Genes in Fungi.</title>
        <authorList>
            <consortium name="DOE Joint Genome Institute"/>
            <person name="Mondo S.J."/>
            <person name="Dannebaum R.O."/>
            <person name="Kuo R.C."/>
            <person name="Labutti K."/>
            <person name="Haridas S."/>
            <person name="Kuo A."/>
            <person name="Salamov A."/>
            <person name="Ahrendt S.R."/>
            <person name="Lipzen A."/>
            <person name="Sullivan W."/>
            <person name="Andreopoulos W.B."/>
            <person name="Clum A."/>
            <person name="Lindquist E."/>
            <person name="Daum C."/>
            <person name="Ramamoorthy G.K."/>
            <person name="Gryganskyi A."/>
            <person name="Culley D."/>
            <person name="Magnuson J.K."/>
            <person name="James T.Y."/>
            <person name="O'Malley M.A."/>
            <person name="Stajich J.E."/>
            <person name="Spatafora J.W."/>
            <person name="Visel A."/>
            <person name="Grigoriev I.V."/>
        </authorList>
    </citation>
    <scope>NUCLEOTIDE SEQUENCE [LARGE SCALE GENOMIC DNA]</scope>
    <source>
        <strain evidence="3 4">NRRL 3301</strain>
    </source>
</reference>
<evidence type="ECO:0000313" key="4">
    <source>
        <dbReference type="Proteomes" id="UP000242146"/>
    </source>
</evidence>
<keyword evidence="4" id="KW-1185">Reference proteome</keyword>
<gene>
    <name evidence="3" type="ORF">DM01DRAFT_1336840</name>
</gene>
<dbReference type="EMBL" id="MCGT01000018">
    <property type="protein sequence ID" value="ORX52468.1"/>
    <property type="molecule type" value="Genomic_DNA"/>
</dbReference>
<dbReference type="OrthoDB" id="2274989at2759"/>
<evidence type="ECO:0000256" key="2">
    <source>
        <dbReference type="SAM" id="SignalP"/>
    </source>
</evidence>
<keyword evidence="2" id="KW-0732">Signal</keyword>
<dbReference type="Proteomes" id="UP000242146">
    <property type="component" value="Unassembled WGS sequence"/>
</dbReference>
<sequence>MKRIVVIRLFLSFLFLAVLPAMAEVPTAEQVQTWTKEKVATFLQKYNLAYDEHDQALAQKAAEYQELAKDNAHYFGAKVNEFVDKAKEHLQKDQQASVHVDNIVADIRHRLRRLELQGALSRDNVDQSLEHVRRQLTQKKWITASHWHKIQKDIQAAFVPAEAVDHAWYQRILKPSPSKSGSQSLDRWLNNVRTHLAQLRVLTEDQVNQVVQQLRQAVTIHNLNKVASPHWYERLYHRLEKNANLSRSQLEDVKEVLSKQVSGFKVFASDYLGDKKDQATTWLDELHHQCDKAMVTTSGWMNDLLEGLGIRKKQGLLDHLNSGNHEKKKPRHAPLIPFSRS</sequence>
<feature type="region of interest" description="Disordered" evidence="1">
    <location>
        <begin position="320"/>
        <end position="341"/>
    </location>
</feature>
<evidence type="ECO:0000313" key="3">
    <source>
        <dbReference type="EMBL" id="ORX52468.1"/>
    </source>
</evidence>
<organism evidence="3 4">
    <name type="scientific">Hesseltinella vesiculosa</name>
    <dbReference type="NCBI Taxonomy" id="101127"/>
    <lineage>
        <taxon>Eukaryota</taxon>
        <taxon>Fungi</taxon>
        <taxon>Fungi incertae sedis</taxon>
        <taxon>Mucoromycota</taxon>
        <taxon>Mucoromycotina</taxon>
        <taxon>Mucoromycetes</taxon>
        <taxon>Mucorales</taxon>
        <taxon>Cunninghamellaceae</taxon>
        <taxon>Hesseltinella</taxon>
    </lineage>
</organism>
<name>A0A1X2GFG3_9FUNG</name>
<protein>
    <submittedName>
        <fullName evidence="3">Uncharacterized protein</fullName>
    </submittedName>
</protein>